<dbReference type="Gene3D" id="1.10.10.10">
    <property type="entry name" value="Winged helix-like DNA-binding domain superfamily/Winged helix DNA-binding domain"/>
    <property type="match status" value="1"/>
</dbReference>
<name>A0ABQ0YJ63_9NOCA</name>
<dbReference type="Pfam" id="PF00486">
    <property type="entry name" value="Trans_reg_C"/>
    <property type="match status" value="1"/>
</dbReference>
<dbReference type="Gene3D" id="3.40.50.2300">
    <property type="match status" value="1"/>
</dbReference>
<sequence>MAFDEGSLKNVATGPPRRSRWDMASGSDQLVPASASSAAVPPSGLRALVVEDEVALARVVGTYLERAGCEVTLVHDGLDAVERARQVDPDVVVLDLGLPHLDGIEVCRQLRTFSDAYVVMLTARADEIDTLVGLSVGADDYMTKPFSPRELIARIQAMLRRPRPSTGDGRTPAQSGTDTGRRTFGSLTLDAAGREVWVDGTPIALTRTEFDLLAALSAHPNMVFTRAQLITAVWGPSWVGNEHLVDVHIGHLRRKLGDDATRGVFVRTVRGVGYRMGAGQ</sequence>
<dbReference type="PANTHER" id="PTHR48111:SF4">
    <property type="entry name" value="DNA-BINDING DUAL TRANSCRIPTIONAL REGULATOR OMPR"/>
    <property type="match status" value="1"/>
</dbReference>
<evidence type="ECO:0000259" key="8">
    <source>
        <dbReference type="PROSITE" id="PS50110"/>
    </source>
</evidence>
<dbReference type="SUPFAM" id="SSF52172">
    <property type="entry name" value="CheY-like"/>
    <property type="match status" value="1"/>
</dbReference>
<dbReference type="PROSITE" id="PS50110">
    <property type="entry name" value="RESPONSE_REGULATORY"/>
    <property type="match status" value="1"/>
</dbReference>
<dbReference type="InterPro" id="IPR001867">
    <property type="entry name" value="OmpR/PhoB-type_DNA-bd"/>
</dbReference>
<feature type="domain" description="Response regulatory" evidence="8">
    <location>
        <begin position="46"/>
        <end position="159"/>
    </location>
</feature>
<evidence type="ECO:0000256" key="3">
    <source>
        <dbReference type="ARBA" id="ARBA00023125"/>
    </source>
</evidence>
<evidence type="ECO:0000256" key="1">
    <source>
        <dbReference type="ARBA" id="ARBA00022553"/>
    </source>
</evidence>
<dbReference type="Proteomes" id="UP000325466">
    <property type="component" value="Unassembled WGS sequence"/>
</dbReference>
<comment type="caution">
    <text evidence="10">The sequence shown here is derived from an EMBL/GenBank/DDBJ whole genome shotgun (WGS) entry which is preliminary data.</text>
</comment>
<evidence type="ECO:0000256" key="7">
    <source>
        <dbReference type="SAM" id="MobiDB-lite"/>
    </source>
</evidence>
<keyword evidence="2" id="KW-0805">Transcription regulation</keyword>
<dbReference type="InterPro" id="IPR036388">
    <property type="entry name" value="WH-like_DNA-bd_sf"/>
</dbReference>
<feature type="modified residue" description="4-aspartylphosphate" evidence="5">
    <location>
        <position position="95"/>
    </location>
</feature>
<organism evidence="10 11">
    <name type="scientific">Rhodococcus aetherivorans</name>
    <dbReference type="NCBI Taxonomy" id="191292"/>
    <lineage>
        <taxon>Bacteria</taxon>
        <taxon>Bacillati</taxon>
        <taxon>Actinomycetota</taxon>
        <taxon>Actinomycetes</taxon>
        <taxon>Mycobacteriales</taxon>
        <taxon>Nocardiaceae</taxon>
        <taxon>Rhodococcus</taxon>
    </lineage>
</organism>
<dbReference type="Gene3D" id="6.10.250.690">
    <property type="match status" value="1"/>
</dbReference>
<feature type="region of interest" description="Disordered" evidence="7">
    <location>
        <begin position="1"/>
        <end position="24"/>
    </location>
</feature>
<protein>
    <submittedName>
        <fullName evidence="10">Phosphate regulon transcriptional regulatory protein PhoB</fullName>
    </submittedName>
</protein>
<keyword evidence="4" id="KW-0804">Transcription</keyword>
<feature type="region of interest" description="Disordered" evidence="7">
    <location>
        <begin position="162"/>
        <end position="182"/>
    </location>
</feature>
<feature type="domain" description="OmpR/PhoB-type" evidence="9">
    <location>
        <begin position="179"/>
        <end position="278"/>
    </location>
</feature>
<evidence type="ECO:0000259" key="9">
    <source>
        <dbReference type="PROSITE" id="PS51755"/>
    </source>
</evidence>
<reference evidence="10 11" key="1">
    <citation type="journal article" date="2018" name="Biodegradation">
        <title>1,4-Dioxane degradation characteristics of Rhodococcus aetherivorans JCM 14343.</title>
        <authorList>
            <person name="Inoue D."/>
            <person name="Tsunoda T."/>
            <person name="Yamamoto N."/>
            <person name="Ike M."/>
            <person name="Sei K."/>
        </authorList>
    </citation>
    <scope>NUCLEOTIDE SEQUENCE [LARGE SCALE GENOMIC DNA]</scope>
    <source>
        <strain evidence="10 11">JCM 14343</strain>
    </source>
</reference>
<dbReference type="InterPro" id="IPR016032">
    <property type="entry name" value="Sig_transdc_resp-reg_C-effctor"/>
</dbReference>
<keyword evidence="1 5" id="KW-0597">Phosphoprotein</keyword>
<dbReference type="SUPFAM" id="SSF46894">
    <property type="entry name" value="C-terminal effector domain of the bipartite response regulators"/>
    <property type="match status" value="1"/>
</dbReference>
<keyword evidence="11" id="KW-1185">Reference proteome</keyword>
<dbReference type="EMBL" id="BLAH01000072">
    <property type="protein sequence ID" value="GES36555.1"/>
    <property type="molecule type" value="Genomic_DNA"/>
</dbReference>
<dbReference type="InterPro" id="IPR001789">
    <property type="entry name" value="Sig_transdc_resp-reg_receiver"/>
</dbReference>
<evidence type="ECO:0000256" key="5">
    <source>
        <dbReference type="PROSITE-ProRule" id="PRU00169"/>
    </source>
</evidence>
<dbReference type="InterPro" id="IPR039420">
    <property type="entry name" value="WalR-like"/>
</dbReference>
<dbReference type="PROSITE" id="PS51755">
    <property type="entry name" value="OMPR_PHOB"/>
    <property type="match status" value="1"/>
</dbReference>
<feature type="DNA-binding region" description="OmpR/PhoB-type" evidence="6">
    <location>
        <begin position="179"/>
        <end position="278"/>
    </location>
</feature>
<accession>A0ABQ0YJ63</accession>
<proteinExistence type="predicted"/>
<dbReference type="CDD" id="cd00383">
    <property type="entry name" value="trans_reg_C"/>
    <property type="match status" value="1"/>
</dbReference>
<evidence type="ECO:0000313" key="10">
    <source>
        <dbReference type="EMBL" id="GES36555.1"/>
    </source>
</evidence>
<dbReference type="Pfam" id="PF00072">
    <property type="entry name" value="Response_reg"/>
    <property type="match status" value="1"/>
</dbReference>
<dbReference type="SMART" id="SM00448">
    <property type="entry name" value="REC"/>
    <property type="match status" value="1"/>
</dbReference>
<evidence type="ECO:0000313" key="11">
    <source>
        <dbReference type="Proteomes" id="UP000325466"/>
    </source>
</evidence>
<evidence type="ECO:0000256" key="6">
    <source>
        <dbReference type="PROSITE-ProRule" id="PRU01091"/>
    </source>
</evidence>
<evidence type="ECO:0000256" key="2">
    <source>
        <dbReference type="ARBA" id="ARBA00023015"/>
    </source>
</evidence>
<keyword evidence="3 6" id="KW-0238">DNA-binding</keyword>
<dbReference type="InterPro" id="IPR011006">
    <property type="entry name" value="CheY-like_superfamily"/>
</dbReference>
<gene>
    <name evidence="10" type="ORF">RAJCM14343_1807</name>
</gene>
<dbReference type="SMART" id="SM00862">
    <property type="entry name" value="Trans_reg_C"/>
    <property type="match status" value="1"/>
</dbReference>
<dbReference type="PANTHER" id="PTHR48111">
    <property type="entry name" value="REGULATOR OF RPOS"/>
    <property type="match status" value="1"/>
</dbReference>
<evidence type="ECO:0000256" key="4">
    <source>
        <dbReference type="ARBA" id="ARBA00023163"/>
    </source>
</evidence>